<keyword evidence="1" id="KW-1133">Transmembrane helix</keyword>
<dbReference type="Proteomes" id="UP000229916">
    <property type="component" value="Unassembled WGS sequence"/>
</dbReference>
<protein>
    <submittedName>
        <fullName evidence="2">DUF2304 domain-containing protein</fullName>
    </submittedName>
</protein>
<feature type="transmembrane region" description="Helical" evidence="1">
    <location>
        <begin position="68"/>
        <end position="85"/>
    </location>
</feature>
<evidence type="ECO:0000313" key="2">
    <source>
        <dbReference type="EMBL" id="PIU68234.1"/>
    </source>
</evidence>
<keyword evidence="1" id="KW-0472">Membrane</keyword>
<comment type="caution">
    <text evidence="2">The sequence shown here is derived from an EMBL/GenBank/DDBJ whole genome shotgun (WGS) entry which is preliminary data.</text>
</comment>
<sequence>MILQVLISLVVGLILGEIVAEYRQKNLKLAFLLFWLLVWGAVGLVVWFPALTSDLAQILRIGRGMDVVVYLSVVLLFYLNFRFLVRMEKMRREITKIVRKIALHQLDEQTSGKSD</sequence>
<gene>
    <name evidence="2" type="ORF">COS81_04700</name>
</gene>
<dbReference type="Pfam" id="PF10066">
    <property type="entry name" value="DUF2304"/>
    <property type="match status" value="1"/>
</dbReference>
<feature type="transmembrane region" description="Helical" evidence="1">
    <location>
        <begin position="29"/>
        <end position="48"/>
    </location>
</feature>
<evidence type="ECO:0000313" key="3">
    <source>
        <dbReference type="Proteomes" id="UP000229916"/>
    </source>
</evidence>
<dbReference type="AlphaFoldDB" id="A0A2M7ALL0"/>
<organism evidence="2 3">
    <name type="scientific">candidate division WWE3 bacterium CG06_land_8_20_14_3_00_42_16</name>
    <dbReference type="NCBI Taxonomy" id="1975083"/>
    <lineage>
        <taxon>Bacteria</taxon>
        <taxon>Katanobacteria</taxon>
    </lineage>
</organism>
<accession>A0A2M7ALL0</accession>
<dbReference type="EMBL" id="PEWD01000090">
    <property type="protein sequence ID" value="PIU68234.1"/>
    <property type="molecule type" value="Genomic_DNA"/>
</dbReference>
<dbReference type="InterPro" id="IPR019277">
    <property type="entry name" value="DUF2304"/>
</dbReference>
<feature type="transmembrane region" description="Helical" evidence="1">
    <location>
        <begin position="6"/>
        <end position="22"/>
    </location>
</feature>
<name>A0A2M7ALL0_UNCKA</name>
<proteinExistence type="predicted"/>
<reference evidence="3" key="1">
    <citation type="submission" date="2017-09" db="EMBL/GenBank/DDBJ databases">
        <title>Depth-based differentiation of microbial function through sediment-hosted aquifers and enrichment of novel symbionts in the deep terrestrial subsurface.</title>
        <authorList>
            <person name="Probst A.J."/>
            <person name="Ladd B."/>
            <person name="Jarett J.K."/>
            <person name="Geller-Mcgrath D.E."/>
            <person name="Sieber C.M.K."/>
            <person name="Emerson J.B."/>
            <person name="Anantharaman K."/>
            <person name="Thomas B.C."/>
            <person name="Malmstrom R."/>
            <person name="Stieglmeier M."/>
            <person name="Klingl A."/>
            <person name="Woyke T."/>
            <person name="Ryan C.M."/>
            <person name="Banfield J.F."/>
        </authorList>
    </citation>
    <scope>NUCLEOTIDE SEQUENCE [LARGE SCALE GENOMIC DNA]</scope>
</reference>
<evidence type="ECO:0000256" key="1">
    <source>
        <dbReference type="SAM" id="Phobius"/>
    </source>
</evidence>
<keyword evidence="1" id="KW-0812">Transmembrane</keyword>